<evidence type="ECO:0000313" key="3">
    <source>
        <dbReference type="Proteomes" id="UP000314294"/>
    </source>
</evidence>
<dbReference type="EMBL" id="SRLO01000131">
    <property type="protein sequence ID" value="TNN72951.1"/>
    <property type="molecule type" value="Genomic_DNA"/>
</dbReference>
<evidence type="ECO:0000256" key="1">
    <source>
        <dbReference type="SAM" id="MobiDB-lite"/>
    </source>
</evidence>
<protein>
    <submittedName>
        <fullName evidence="2">Uncharacterized protein</fullName>
    </submittedName>
</protein>
<reference evidence="2 3" key="1">
    <citation type="submission" date="2019-03" db="EMBL/GenBank/DDBJ databases">
        <title>First draft genome of Liparis tanakae, snailfish: a comprehensive survey of snailfish specific genes.</title>
        <authorList>
            <person name="Kim W."/>
            <person name="Song I."/>
            <person name="Jeong J.-H."/>
            <person name="Kim D."/>
            <person name="Kim S."/>
            <person name="Ryu S."/>
            <person name="Song J.Y."/>
            <person name="Lee S.K."/>
        </authorList>
    </citation>
    <scope>NUCLEOTIDE SEQUENCE [LARGE SCALE GENOMIC DNA]</scope>
    <source>
        <tissue evidence="2">Muscle</tissue>
    </source>
</reference>
<dbReference type="Proteomes" id="UP000314294">
    <property type="component" value="Unassembled WGS sequence"/>
</dbReference>
<accession>A0A4Z2I5A4</accession>
<name>A0A4Z2I5A4_9TELE</name>
<organism evidence="2 3">
    <name type="scientific">Liparis tanakae</name>
    <name type="common">Tanaka's snailfish</name>
    <dbReference type="NCBI Taxonomy" id="230148"/>
    <lineage>
        <taxon>Eukaryota</taxon>
        <taxon>Metazoa</taxon>
        <taxon>Chordata</taxon>
        <taxon>Craniata</taxon>
        <taxon>Vertebrata</taxon>
        <taxon>Euteleostomi</taxon>
        <taxon>Actinopterygii</taxon>
        <taxon>Neopterygii</taxon>
        <taxon>Teleostei</taxon>
        <taxon>Neoteleostei</taxon>
        <taxon>Acanthomorphata</taxon>
        <taxon>Eupercaria</taxon>
        <taxon>Perciformes</taxon>
        <taxon>Cottioidei</taxon>
        <taxon>Cottales</taxon>
        <taxon>Liparidae</taxon>
        <taxon>Liparis</taxon>
    </lineage>
</organism>
<evidence type="ECO:0000313" key="2">
    <source>
        <dbReference type="EMBL" id="TNN72951.1"/>
    </source>
</evidence>
<dbReference type="AlphaFoldDB" id="A0A4Z2I5A4"/>
<sequence>MEEEAPVDVLGKPGIGRSSALKPKGQERDLPSLDAGERLYLDYYRIFFWKSPDGHLHSAPDPNNPAGVI</sequence>
<comment type="caution">
    <text evidence="2">The sequence shown here is derived from an EMBL/GenBank/DDBJ whole genome shotgun (WGS) entry which is preliminary data.</text>
</comment>
<proteinExistence type="predicted"/>
<feature type="region of interest" description="Disordered" evidence="1">
    <location>
        <begin position="1"/>
        <end position="32"/>
    </location>
</feature>
<keyword evidence="3" id="KW-1185">Reference proteome</keyword>
<gene>
    <name evidence="2" type="ORF">EYF80_016880</name>
</gene>